<organism evidence="7">
    <name type="scientific">Timema tahoe</name>
    <dbReference type="NCBI Taxonomy" id="61484"/>
    <lineage>
        <taxon>Eukaryota</taxon>
        <taxon>Metazoa</taxon>
        <taxon>Ecdysozoa</taxon>
        <taxon>Arthropoda</taxon>
        <taxon>Hexapoda</taxon>
        <taxon>Insecta</taxon>
        <taxon>Pterygota</taxon>
        <taxon>Neoptera</taxon>
        <taxon>Polyneoptera</taxon>
        <taxon>Phasmatodea</taxon>
        <taxon>Timematodea</taxon>
        <taxon>Timematoidea</taxon>
        <taxon>Timematidae</taxon>
        <taxon>Timema</taxon>
    </lineage>
</organism>
<keyword evidence="3" id="KW-0805">Transcription regulation</keyword>
<comment type="subunit">
    <text evidence="1">Self-associates forming complexes of several hundred monomers.</text>
</comment>
<evidence type="ECO:0000313" key="7">
    <source>
        <dbReference type="EMBL" id="CAD7459308.1"/>
    </source>
</evidence>
<protein>
    <recommendedName>
        <fullName evidence="2">Regulatory protein zeste</fullName>
    </recommendedName>
</protein>
<evidence type="ECO:0000256" key="1">
    <source>
        <dbReference type="ARBA" id="ARBA00011764"/>
    </source>
</evidence>
<accession>A0A7R9IJ55</accession>
<proteinExistence type="predicted"/>
<feature type="domain" description="Myb/SANT-like DNA-binding" evidence="6">
    <location>
        <begin position="6"/>
        <end position="61"/>
    </location>
</feature>
<evidence type="ECO:0000256" key="3">
    <source>
        <dbReference type="ARBA" id="ARBA00023015"/>
    </source>
</evidence>
<evidence type="ECO:0000256" key="2">
    <source>
        <dbReference type="ARBA" id="ARBA00016807"/>
    </source>
</evidence>
<evidence type="ECO:0000256" key="4">
    <source>
        <dbReference type="ARBA" id="ARBA00023163"/>
    </source>
</evidence>
<evidence type="ECO:0000256" key="5">
    <source>
        <dbReference type="ARBA" id="ARBA00025466"/>
    </source>
</evidence>
<dbReference type="EMBL" id="OE002775">
    <property type="protein sequence ID" value="CAD7459308.1"/>
    <property type="molecule type" value="Genomic_DNA"/>
</dbReference>
<dbReference type="AlphaFoldDB" id="A0A7R9IJ55"/>
<dbReference type="InterPro" id="IPR028002">
    <property type="entry name" value="Myb_DNA-bind_5"/>
</dbReference>
<sequence>MAEKARNPPMSEEERTYLLEQIVKFPILENKKSDVGTIAAKKRAWMEITRIFNSNANFQKRAKISSNSAAGSNALLSCWTRLPKIGVRSQSGIGSVEFRGSEPAFAWRESGKPFRKIHPPVHLTEIRTSISPSSAVELNTTIALANYANEAGLVAITLKL</sequence>
<gene>
    <name evidence="7" type="ORF">TTEB3V08_LOCUS7265</name>
</gene>
<comment type="function">
    <text evidence="5">Involved in transvection phenomena (= synapsis-dependent gene expression), where the synaptic pairing of chromosomes carrying genes with which zeste interacts influences the expression of these genes. Zeste binds to DNA and stimulates transcription from a nearby promoter.</text>
</comment>
<evidence type="ECO:0000259" key="6">
    <source>
        <dbReference type="Pfam" id="PF13873"/>
    </source>
</evidence>
<reference evidence="7" key="1">
    <citation type="submission" date="2020-11" db="EMBL/GenBank/DDBJ databases">
        <authorList>
            <person name="Tran Van P."/>
        </authorList>
    </citation>
    <scope>NUCLEOTIDE SEQUENCE</scope>
</reference>
<keyword evidence="4" id="KW-0804">Transcription</keyword>
<name>A0A7R9IJ55_9NEOP</name>
<dbReference type="Pfam" id="PF13873">
    <property type="entry name" value="Myb_DNA-bind_5"/>
    <property type="match status" value="1"/>
</dbReference>